<proteinExistence type="predicted"/>
<dbReference type="SUPFAM" id="SSF49464">
    <property type="entry name" value="Carboxypeptidase regulatory domain-like"/>
    <property type="match status" value="1"/>
</dbReference>
<evidence type="ECO:0000313" key="3">
    <source>
        <dbReference type="Proteomes" id="UP001250698"/>
    </source>
</evidence>
<feature type="signal peptide" evidence="1">
    <location>
        <begin position="1"/>
        <end position="21"/>
    </location>
</feature>
<reference evidence="2 3" key="1">
    <citation type="submission" date="2023-10" db="EMBL/GenBank/DDBJ databases">
        <title>Hymenobacter endophyticus sp. nov., an isolate from the leaf tissues of wheat.</title>
        <authorList>
            <person name="Dai Y."/>
        </authorList>
    </citation>
    <scope>NUCLEOTIDE SEQUENCE [LARGE SCALE GENOMIC DNA]</scope>
    <source>
        <strain evidence="2 3">ZK17L-C2</strain>
    </source>
</reference>
<feature type="chain" id="PRO_5045253553" evidence="1">
    <location>
        <begin position="22"/>
        <end position="112"/>
    </location>
</feature>
<gene>
    <name evidence="2" type="ORF">ROI90_04530</name>
</gene>
<keyword evidence="1" id="KW-0732">Signal</keyword>
<dbReference type="Gene3D" id="2.60.40.1120">
    <property type="entry name" value="Carboxypeptidase-like, regulatory domain"/>
    <property type="match status" value="1"/>
</dbReference>
<organism evidence="2 3">
    <name type="scientific">Hymenobacter endophyticus</name>
    <dbReference type="NCBI Taxonomy" id="3076335"/>
    <lineage>
        <taxon>Bacteria</taxon>
        <taxon>Pseudomonadati</taxon>
        <taxon>Bacteroidota</taxon>
        <taxon>Cytophagia</taxon>
        <taxon>Cytophagales</taxon>
        <taxon>Hymenobacteraceae</taxon>
        <taxon>Hymenobacter</taxon>
    </lineage>
</organism>
<evidence type="ECO:0000256" key="1">
    <source>
        <dbReference type="SAM" id="SignalP"/>
    </source>
</evidence>
<name>A0ABU3TE46_9BACT</name>
<keyword evidence="3" id="KW-1185">Reference proteome</keyword>
<accession>A0ABU3TE46</accession>
<evidence type="ECO:0000313" key="2">
    <source>
        <dbReference type="EMBL" id="MDU0369652.1"/>
    </source>
</evidence>
<dbReference type="InterPro" id="IPR008969">
    <property type="entry name" value="CarboxyPept-like_regulatory"/>
</dbReference>
<dbReference type="Pfam" id="PF13620">
    <property type="entry name" value="CarboxypepD_reg"/>
    <property type="match status" value="1"/>
</dbReference>
<comment type="caution">
    <text evidence="2">The sequence shown here is derived from an EMBL/GenBank/DDBJ whole genome shotgun (WGS) entry which is preliminary data.</text>
</comment>
<dbReference type="EMBL" id="JAWDJT010000002">
    <property type="protein sequence ID" value="MDU0369652.1"/>
    <property type="molecule type" value="Genomic_DNA"/>
</dbReference>
<dbReference type="RefSeq" id="WP_315997143.1">
    <property type="nucleotide sequence ID" value="NZ_JAWDJT010000002.1"/>
</dbReference>
<sequence length="112" mass="11899">MASKQYSWLIAGLLLAASAQAQTPEPSVLYSGRVQNPMAAPLAGASVLVKGTAVVTTTNSEGVFRFRGPTGPQVLVVSYPRHLTVQYPISSPDSVVITLHSTQPRATPRRPE</sequence>
<dbReference type="Proteomes" id="UP001250698">
    <property type="component" value="Unassembled WGS sequence"/>
</dbReference>
<protein>
    <submittedName>
        <fullName evidence="2">Carboxypeptidase-like regulatory domain-containing protein</fullName>
    </submittedName>
</protein>